<dbReference type="EMBL" id="CP144698">
    <property type="protein sequence ID" value="WVZ16597.1"/>
    <property type="molecule type" value="Genomic_DNA"/>
</dbReference>
<dbReference type="Proteomes" id="UP001374535">
    <property type="component" value="Chromosome 3"/>
</dbReference>
<feature type="non-terminal residue" evidence="1">
    <location>
        <position position="1"/>
    </location>
</feature>
<reference evidence="1 2" key="1">
    <citation type="journal article" date="2023" name="Life. Sci Alliance">
        <title>Evolutionary insights into 3D genome organization and epigenetic landscape of Vigna mungo.</title>
        <authorList>
            <person name="Junaid A."/>
            <person name="Singh B."/>
            <person name="Bhatia S."/>
        </authorList>
    </citation>
    <scope>NUCLEOTIDE SEQUENCE [LARGE SCALE GENOMIC DNA]</scope>
    <source>
        <strain evidence="1">Urdbean</strain>
    </source>
</reference>
<dbReference type="AlphaFoldDB" id="A0AAQ3NXH4"/>
<organism evidence="1 2">
    <name type="scientific">Vigna mungo</name>
    <name type="common">Black gram</name>
    <name type="synonym">Phaseolus mungo</name>
    <dbReference type="NCBI Taxonomy" id="3915"/>
    <lineage>
        <taxon>Eukaryota</taxon>
        <taxon>Viridiplantae</taxon>
        <taxon>Streptophyta</taxon>
        <taxon>Embryophyta</taxon>
        <taxon>Tracheophyta</taxon>
        <taxon>Spermatophyta</taxon>
        <taxon>Magnoliopsida</taxon>
        <taxon>eudicotyledons</taxon>
        <taxon>Gunneridae</taxon>
        <taxon>Pentapetalae</taxon>
        <taxon>rosids</taxon>
        <taxon>fabids</taxon>
        <taxon>Fabales</taxon>
        <taxon>Fabaceae</taxon>
        <taxon>Papilionoideae</taxon>
        <taxon>50 kb inversion clade</taxon>
        <taxon>NPAAA clade</taxon>
        <taxon>indigoferoid/millettioid clade</taxon>
        <taxon>Phaseoleae</taxon>
        <taxon>Vigna</taxon>
    </lineage>
</organism>
<keyword evidence="2" id="KW-1185">Reference proteome</keyword>
<accession>A0AAQ3NXH4</accession>
<evidence type="ECO:0000313" key="2">
    <source>
        <dbReference type="Proteomes" id="UP001374535"/>
    </source>
</evidence>
<protein>
    <submittedName>
        <fullName evidence="1">Uncharacterized protein</fullName>
    </submittedName>
</protein>
<gene>
    <name evidence="1" type="ORF">V8G54_009579</name>
</gene>
<sequence length="122" mass="14040">ILIIGRKSQCKSATIFITPITNLIKLHGHKNKKKKLWKQIDFKLREVWLTIINSNKFYECLIYTFTIYFGRTFLPLTKQLLVKIPPKCTNLFLYPSKKKVAILYNEKSDSATTSGSGSIIGQ</sequence>
<proteinExistence type="predicted"/>
<name>A0AAQ3NXH4_VIGMU</name>
<evidence type="ECO:0000313" key="1">
    <source>
        <dbReference type="EMBL" id="WVZ16597.1"/>
    </source>
</evidence>